<dbReference type="RefSeq" id="WP_125409058.1">
    <property type="nucleotide sequence ID" value="NZ_RJPW01000001.1"/>
</dbReference>
<protein>
    <submittedName>
        <fullName evidence="2">Uncharacterized protein</fullName>
    </submittedName>
</protein>
<evidence type="ECO:0000313" key="2">
    <source>
        <dbReference type="EMBL" id="RSJ94208.1"/>
    </source>
</evidence>
<sequence length="61" mass="7290">MNFLTKIKDWLGKEINTDWRIVALDLNRALIDLQEKYQQANQRIADLENIVAIYEEKEKAR</sequence>
<keyword evidence="1" id="KW-0175">Coiled coil</keyword>
<evidence type="ECO:0000256" key="1">
    <source>
        <dbReference type="SAM" id="Coils"/>
    </source>
</evidence>
<feature type="coiled-coil region" evidence="1">
    <location>
        <begin position="23"/>
        <end position="57"/>
    </location>
</feature>
<gene>
    <name evidence="2" type="ORF">D8788_01180</name>
</gene>
<dbReference type="Proteomes" id="UP000271520">
    <property type="component" value="Unassembled WGS sequence"/>
</dbReference>
<proteinExistence type="predicted"/>
<organism evidence="2 3">
    <name type="scientific">Streptococcus mitis</name>
    <dbReference type="NCBI Taxonomy" id="28037"/>
    <lineage>
        <taxon>Bacteria</taxon>
        <taxon>Bacillati</taxon>
        <taxon>Bacillota</taxon>
        <taxon>Bacilli</taxon>
        <taxon>Lactobacillales</taxon>
        <taxon>Streptococcaceae</taxon>
        <taxon>Streptococcus</taxon>
        <taxon>Streptococcus mitis group</taxon>
    </lineage>
</organism>
<name>A0A428HEX0_STRMT</name>
<accession>A0A428HEX0</accession>
<dbReference type="EMBL" id="RJPW01000001">
    <property type="protein sequence ID" value="RSJ94208.1"/>
    <property type="molecule type" value="Genomic_DNA"/>
</dbReference>
<evidence type="ECO:0000313" key="3">
    <source>
        <dbReference type="Proteomes" id="UP000271520"/>
    </source>
</evidence>
<reference evidence="2 3" key="1">
    <citation type="submission" date="2018-11" db="EMBL/GenBank/DDBJ databases">
        <title>Species Designations Belie Phenotypic and Genotypic Heterogeneity in Oral Streptococci.</title>
        <authorList>
            <person name="Velsko I."/>
        </authorList>
    </citation>
    <scope>NUCLEOTIDE SEQUENCE [LARGE SCALE GENOMIC DNA]</scope>
    <source>
        <strain evidence="2 3">BCC22</strain>
    </source>
</reference>
<dbReference type="AlphaFoldDB" id="A0A428HEX0"/>
<comment type="caution">
    <text evidence="2">The sequence shown here is derived from an EMBL/GenBank/DDBJ whole genome shotgun (WGS) entry which is preliminary data.</text>
</comment>